<evidence type="ECO:0000256" key="3">
    <source>
        <dbReference type="SAM" id="Phobius"/>
    </source>
</evidence>
<name>A0ABQ6NA66_9STRA</name>
<feature type="compositionally biased region" description="Basic and acidic residues" evidence="2">
    <location>
        <begin position="29"/>
        <end position="45"/>
    </location>
</feature>
<dbReference type="EMBL" id="BRYB01006601">
    <property type="protein sequence ID" value="GMI52802.1"/>
    <property type="molecule type" value="Genomic_DNA"/>
</dbReference>
<evidence type="ECO:0000256" key="1">
    <source>
        <dbReference type="ARBA" id="ARBA00023002"/>
    </source>
</evidence>
<evidence type="ECO:0000256" key="2">
    <source>
        <dbReference type="SAM" id="MobiDB-lite"/>
    </source>
</evidence>
<reference evidence="6 7" key="1">
    <citation type="journal article" date="2023" name="Commun. Biol.">
        <title>Genome analysis of Parmales, the sister group of diatoms, reveals the evolutionary specialization of diatoms from phago-mixotrophs to photoautotrophs.</title>
        <authorList>
            <person name="Ban H."/>
            <person name="Sato S."/>
            <person name="Yoshikawa S."/>
            <person name="Yamada K."/>
            <person name="Nakamura Y."/>
            <person name="Ichinomiya M."/>
            <person name="Sato N."/>
            <person name="Blanc-Mathieu R."/>
            <person name="Endo H."/>
            <person name="Kuwata A."/>
            <person name="Ogata H."/>
        </authorList>
    </citation>
    <scope>NUCLEOTIDE SEQUENCE [LARGE SCALE GENOMIC DNA]</scope>
</reference>
<keyword evidence="3" id="KW-0472">Membrane</keyword>
<dbReference type="InterPro" id="IPR013112">
    <property type="entry name" value="FAD-bd_8"/>
</dbReference>
<evidence type="ECO:0000259" key="4">
    <source>
        <dbReference type="Pfam" id="PF08022"/>
    </source>
</evidence>
<feature type="compositionally biased region" description="Acidic residues" evidence="2">
    <location>
        <begin position="19"/>
        <end position="28"/>
    </location>
</feature>
<keyword evidence="3" id="KW-0812">Transmembrane</keyword>
<comment type="caution">
    <text evidence="6">The sequence shown here is derived from an EMBL/GenBank/DDBJ whole genome shotgun (WGS) entry which is preliminary data.</text>
</comment>
<evidence type="ECO:0000313" key="6">
    <source>
        <dbReference type="EMBL" id="GMI52802.1"/>
    </source>
</evidence>
<protein>
    <recommendedName>
        <fullName evidence="8">FAD-binding FR-type domain-containing protein</fullName>
    </recommendedName>
</protein>
<sequence>MLARCELKSDPSATGSVSSEDEEEEEEENKSAKAKEKQVDLTPVEKKERVKRRLIARVSSVAALPKGVGDKIKTSKRVSALTKRFEEDWKQPVLPKSTKRLKRWITRLQIACTLYACLVLLPKSINFGGSAEYDDDGNIKLCPRFTICSENWSDVVLLCFSRLSAYWMFPQLVIVYFSKCYKMISNLGESVVSIFLPLEDLHEIHTSAGYDIAIMAVIHTVFHFIRWFSRSEARLIVDNACGRSGLVAFLCFIPVVCLMGIEKLRKRYAWEIRKGAHYLAVPATLALCWHTNLLATVMLVTLGVYAADSIYRYSYDTHKVKTSVFQRCGNGTQLTFKNPEGWDEDPSGYVNLLVPWISKSEWHPFSVYASPTLKGHSCVFMMASGDWTKKLHESVLRNSARPVWVNGPVPSPYEAAVNYDNLILCASGIGITPALACIKAYKDANRSVSLIWMCRDNSLLEFFLEHTDFSEKGINLIYYTGKAALNMENVPGHVRIIPGRPKLETTIVDVINCVETATDLPDSIEKKADTFLNEMNGMYEGLAMSKEAIDCFLLVVNRCFDRGLGEEDIEKIFFPPDDGGGANKKTDETGLSALAQPSTPNDDVGSKRHKRGSIAAMMTGVMRKPSTPNDDVGSKRHKRGIIAAMMTSVMRKKSATPNVVDMEMGGVKDPRDRQTHIGVNDFSTSLLKLAGKSYAPTKSDTEEIVCAIQSDMGLVAEADVGLSSRTLMSYLEKNVFLKVSETKRRKSARNLGIKHTILHSSSGLDTNGGNGLDREKAKRWGIMYCGGARPVEATIRDVGTKLGIEYRIESFGW</sequence>
<dbReference type="PANTHER" id="PTHR11972">
    <property type="entry name" value="NADPH OXIDASE"/>
    <property type="match status" value="1"/>
</dbReference>
<feature type="transmembrane region" description="Helical" evidence="3">
    <location>
        <begin position="245"/>
        <end position="264"/>
    </location>
</feature>
<dbReference type="InterPro" id="IPR050369">
    <property type="entry name" value="RBOH/FRE"/>
</dbReference>
<evidence type="ECO:0000313" key="7">
    <source>
        <dbReference type="Proteomes" id="UP001165060"/>
    </source>
</evidence>
<feature type="domain" description="Ferric reductase NAD binding" evidence="5">
    <location>
        <begin position="419"/>
        <end position="466"/>
    </location>
</feature>
<dbReference type="InterPro" id="IPR013121">
    <property type="entry name" value="Fe_red_NAD-bd_6"/>
</dbReference>
<feature type="transmembrane region" description="Helical" evidence="3">
    <location>
        <begin position="276"/>
        <end position="305"/>
    </location>
</feature>
<dbReference type="Proteomes" id="UP001165060">
    <property type="component" value="Unassembled WGS sequence"/>
</dbReference>
<dbReference type="Pfam" id="PF08030">
    <property type="entry name" value="NAD_binding_6"/>
    <property type="match status" value="1"/>
</dbReference>
<dbReference type="PANTHER" id="PTHR11972:SF153">
    <property type="entry name" value="SUPEROXIDE-GENERATING NADPH OXIDASE HEAVY CHAIN SUBUNIT A"/>
    <property type="match status" value="1"/>
</dbReference>
<feature type="region of interest" description="Disordered" evidence="2">
    <location>
        <begin position="575"/>
        <end position="609"/>
    </location>
</feature>
<evidence type="ECO:0008006" key="8">
    <source>
        <dbReference type="Google" id="ProtNLM"/>
    </source>
</evidence>
<dbReference type="Gene3D" id="3.40.50.80">
    <property type="entry name" value="Nucleotide-binding domain of ferredoxin-NADP reductase (FNR) module"/>
    <property type="match status" value="1"/>
</dbReference>
<dbReference type="InterPro" id="IPR039261">
    <property type="entry name" value="FNR_nucleotide-bd"/>
</dbReference>
<dbReference type="CDD" id="cd06186">
    <property type="entry name" value="NOX_Duox_like_FAD_NADP"/>
    <property type="match status" value="1"/>
</dbReference>
<keyword evidence="1" id="KW-0560">Oxidoreductase</keyword>
<accession>A0ABQ6NA66</accession>
<dbReference type="SUPFAM" id="SSF52343">
    <property type="entry name" value="Ferredoxin reductase-like, C-terminal NADP-linked domain"/>
    <property type="match status" value="1"/>
</dbReference>
<dbReference type="Pfam" id="PF08022">
    <property type="entry name" value="FAD_binding_8"/>
    <property type="match status" value="1"/>
</dbReference>
<keyword evidence="7" id="KW-1185">Reference proteome</keyword>
<feature type="domain" description="FAD-binding 8" evidence="4">
    <location>
        <begin position="329"/>
        <end position="399"/>
    </location>
</feature>
<keyword evidence="3" id="KW-1133">Transmembrane helix</keyword>
<proteinExistence type="predicted"/>
<gene>
    <name evidence="6" type="ORF">TeGR_g10814</name>
</gene>
<evidence type="ECO:0000259" key="5">
    <source>
        <dbReference type="Pfam" id="PF08030"/>
    </source>
</evidence>
<organism evidence="6 7">
    <name type="scientific">Tetraparma gracilis</name>
    <dbReference type="NCBI Taxonomy" id="2962635"/>
    <lineage>
        <taxon>Eukaryota</taxon>
        <taxon>Sar</taxon>
        <taxon>Stramenopiles</taxon>
        <taxon>Ochrophyta</taxon>
        <taxon>Bolidophyceae</taxon>
        <taxon>Parmales</taxon>
        <taxon>Triparmaceae</taxon>
        <taxon>Tetraparma</taxon>
    </lineage>
</organism>
<feature type="region of interest" description="Disordered" evidence="2">
    <location>
        <begin position="1"/>
        <end position="45"/>
    </location>
</feature>